<dbReference type="OrthoDB" id="9847905at2"/>
<dbReference type="STRING" id="1795632.TH606_03625"/>
<feature type="coiled-coil region" evidence="6">
    <location>
        <begin position="161"/>
        <end position="188"/>
    </location>
</feature>
<evidence type="ECO:0000256" key="3">
    <source>
        <dbReference type="ARBA" id="ARBA00022692"/>
    </source>
</evidence>
<evidence type="ECO:0000256" key="6">
    <source>
        <dbReference type="SAM" id="Coils"/>
    </source>
</evidence>
<feature type="transmembrane region" description="Helical" evidence="7">
    <location>
        <begin position="43"/>
        <end position="62"/>
    </location>
</feature>
<comment type="caution">
    <text evidence="9">The sequence shown here is derived from an EMBL/GenBank/DDBJ whole genome shotgun (WGS) entry which is preliminary data.</text>
</comment>
<comment type="subcellular location">
    <subcellularLocation>
        <location evidence="1">Cell membrane</location>
        <topology evidence="1">Multi-pass membrane protein</topology>
    </subcellularLocation>
</comment>
<proteinExistence type="predicted"/>
<keyword evidence="6" id="KW-0175">Coiled coil</keyword>
<dbReference type="GO" id="GO:0004713">
    <property type="term" value="F:protein tyrosine kinase activity"/>
    <property type="evidence" value="ECO:0007669"/>
    <property type="project" value="TreeGrafter"/>
</dbReference>
<evidence type="ECO:0000313" key="9">
    <source>
        <dbReference type="EMBL" id="OAG28080.1"/>
    </source>
</evidence>
<evidence type="ECO:0000256" key="4">
    <source>
        <dbReference type="ARBA" id="ARBA00022989"/>
    </source>
</evidence>
<organism evidence="9 10">
    <name type="scientific">Thermodesulfatator autotrophicus</name>
    <dbReference type="NCBI Taxonomy" id="1795632"/>
    <lineage>
        <taxon>Bacteria</taxon>
        <taxon>Pseudomonadati</taxon>
        <taxon>Thermodesulfobacteriota</taxon>
        <taxon>Thermodesulfobacteria</taxon>
        <taxon>Thermodesulfobacteriales</taxon>
        <taxon>Thermodesulfatatoraceae</taxon>
        <taxon>Thermodesulfatator</taxon>
    </lineage>
</organism>
<dbReference type="EMBL" id="LSFI01000013">
    <property type="protein sequence ID" value="OAG28080.1"/>
    <property type="molecule type" value="Genomic_DNA"/>
</dbReference>
<dbReference type="AlphaFoldDB" id="A0A177E9I6"/>
<keyword evidence="5 7" id="KW-0472">Membrane</keyword>
<name>A0A177E9I6_9BACT</name>
<dbReference type="InterPro" id="IPR003856">
    <property type="entry name" value="LPS_length_determ_N"/>
</dbReference>
<keyword evidence="10" id="KW-1185">Reference proteome</keyword>
<keyword evidence="2" id="KW-1003">Cell membrane</keyword>
<dbReference type="GO" id="GO:0005886">
    <property type="term" value="C:plasma membrane"/>
    <property type="evidence" value="ECO:0007669"/>
    <property type="project" value="UniProtKB-SubCell"/>
</dbReference>
<evidence type="ECO:0000256" key="1">
    <source>
        <dbReference type="ARBA" id="ARBA00004651"/>
    </source>
</evidence>
<dbReference type="InterPro" id="IPR050445">
    <property type="entry name" value="Bact_polysacc_biosynth/exp"/>
</dbReference>
<evidence type="ECO:0000259" key="8">
    <source>
        <dbReference type="Pfam" id="PF02706"/>
    </source>
</evidence>
<keyword evidence="3 7" id="KW-0812">Transmembrane</keyword>
<dbReference type="PANTHER" id="PTHR32309">
    <property type="entry name" value="TYROSINE-PROTEIN KINASE"/>
    <property type="match status" value="1"/>
</dbReference>
<evidence type="ECO:0000256" key="5">
    <source>
        <dbReference type="ARBA" id="ARBA00023136"/>
    </source>
</evidence>
<feature type="domain" description="Polysaccharide chain length determinant N-terminal" evidence="8">
    <location>
        <begin position="27"/>
        <end position="78"/>
    </location>
</feature>
<evidence type="ECO:0000313" key="10">
    <source>
        <dbReference type="Proteomes" id="UP000076964"/>
    </source>
</evidence>
<accession>A0A177E9I6</accession>
<evidence type="ECO:0000256" key="2">
    <source>
        <dbReference type="ARBA" id="ARBA00022475"/>
    </source>
</evidence>
<evidence type="ECO:0000256" key="7">
    <source>
        <dbReference type="SAM" id="Phobius"/>
    </source>
</evidence>
<gene>
    <name evidence="9" type="ORF">TH606_03625</name>
</gene>
<sequence length="217" mass="24895">MSETKSHKQTGNNIPPYQPFPTYYEEDEIDLYELWLTLKKRKVYIFGTTVLFLILAVIFVFVSPQIYKGEAGILPQVANPFLIKKEIDSLSSLLKEKRLAELSSKLKIDEEKLSQIVSLEARIPRENKQLVLLAIETKDPNLISEIPAKIISYLNTTRFIKEKVETEKEKLTKEIASIKNNIDILKSLQARVLKNPEAYPDVNPYDIAKTIVELEST</sequence>
<reference evidence="9 10" key="1">
    <citation type="submission" date="2016-02" db="EMBL/GenBank/DDBJ databases">
        <title>Draft genome sequence of Thermodesulfatator sp. S606.</title>
        <authorList>
            <person name="Lai Q."/>
            <person name="Cao J."/>
            <person name="Dupont S."/>
            <person name="Shao Z."/>
            <person name="Jebbar M."/>
            <person name="Alain K."/>
        </authorList>
    </citation>
    <scope>NUCLEOTIDE SEQUENCE [LARGE SCALE GENOMIC DNA]</scope>
    <source>
        <strain evidence="9 10">S606</strain>
    </source>
</reference>
<protein>
    <recommendedName>
        <fullName evidence="8">Polysaccharide chain length determinant N-terminal domain-containing protein</fullName>
    </recommendedName>
</protein>
<dbReference type="Pfam" id="PF02706">
    <property type="entry name" value="Wzz"/>
    <property type="match status" value="1"/>
</dbReference>
<dbReference type="PANTHER" id="PTHR32309:SF13">
    <property type="entry name" value="FERRIC ENTEROBACTIN TRANSPORT PROTEIN FEPE"/>
    <property type="match status" value="1"/>
</dbReference>
<keyword evidence="4 7" id="KW-1133">Transmembrane helix</keyword>
<dbReference type="Proteomes" id="UP000076964">
    <property type="component" value="Unassembled WGS sequence"/>
</dbReference>
<dbReference type="RefSeq" id="WP_068541338.1">
    <property type="nucleotide sequence ID" value="NZ_LSFI01000013.1"/>
</dbReference>